<feature type="signal peptide" evidence="2">
    <location>
        <begin position="1"/>
        <end position="23"/>
    </location>
</feature>
<accession>A0AAV9IV99</accession>
<feature type="region of interest" description="Disordered" evidence="1">
    <location>
        <begin position="74"/>
        <end position="99"/>
    </location>
</feature>
<evidence type="ECO:0000256" key="2">
    <source>
        <dbReference type="SAM" id="SignalP"/>
    </source>
</evidence>
<keyword evidence="4" id="KW-1185">Reference proteome</keyword>
<evidence type="ECO:0000256" key="1">
    <source>
        <dbReference type="SAM" id="MobiDB-lite"/>
    </source>
</evidence>
<sequence>MSRRWEWLALGCAALAMGVSVNAWDRRTQHEDEKERLRLEILERELAEKYAQTVRRELAEARAPELLQRLAEGGRSRGWSQGSRAWPWQRGGGSGEDGNTAAVKAVVDWYESIEEEVVVVLQNTHRRSEIGGDAARESKDGPLLVA</sequence>
<evidence type="ECO:0000313" key="4">
    <source>
        <dbReference type="Proteomes" id="UP001301350"/>
    </source>
</evidence>
<dbReference type="AlphaFoldDB" id="A0AAV9IV99"/>
<protein>
    <submittedName>
        <fullName evidence="3">Uncharacterized protein</fullName>
    </submittedName>
</protein>
<keyword evidence="2" id="KW-0732">Signal</keyword>
<gene>
    <name evidence="3" type="ORF">CDCA_CDCA08G2292</name>
</gene>
<evidence type="ECO:0000313" key="3">
    <source>
        <dbReference type="EMBL" id="KAK4536267.1"/>
    </source>
</evidence>
<dbReference type="Proteomes" id="UP001301350">
    <property type="component" value="Unassembled WGS sequence"/>
</dbReference>
<name>A0AAV9IV99_CYACA</name>
<proteinExistence type="predicted"/>
<dbReference type="EMBL" id="JANCYW010000008">
    <property type="protein sequence ID" value="KAK4536267.1"/>
    <property type="molecule type" value="Genomic_DNA"/>
</dbReference>
<feature type="chain" id="PRO_5043900248" evidence="2">
    <location>
        <begin position="24"/>
        <end position="146"/>
    </location>
</feature>
<comment type="caution">
    <text evidence="3">The sequence shown here is derived from an EMBL/GenBank/DDBJ whole genome shotgun (WGS) entry which is preliminary data.</text>
</comment>
<reference evidence="3 4" key="1">
    <citation type="submission" date="2022-07" db="EMBL/GenBank/DDBJ databases">
        <title>Genome-wide signatures of adaptation to extreme environments.</title>
        <authorList>
            <person name="Cho C.H."/>
            <person name="Yoon H.S."/>
        </authorList>
    </citation>
    <scope>NUCLEOTIDE SEQUENCE [LARGE SCALE GENOMIC DNA]</scope>
    <source>
        <strain evidence="3 4">DBV 063 E5</strain>
    </source>
</reference>
<organism evidence="3 4">
    <name type="scientific">Cyanidium caldarium</name>
    <name type="common">Red alga</name>
    <dbReference type="NCBI Taxonomy" id="2771"/>
    <lineage>
        <taxon>Eukaryota</taxon>
        <taxon>Rhodophyta</taxon>
        <taxon>Bangiophyceae</taxon>
        <taxon>Cyanidiales</taxon>
        <taxon>Cyanidiaceae</taxon>
        <taxon>Cyanidium</taxon>
    </lineage>
</organism>